<dbReference type="GO" id="GO:0006370">
    <property type="term" value="P:7-methylguanosine mRNA capping"/>
    <property type="evidence" value="ECO:0007669"/>
    <property type="project" value="EnsemblFungi"/>
</dbReference>
<protein>
    <recommendedName>
        <fullName evidence="3 6">Transcription elongation factor SPT4</fullName>
    </recommendedName>
</protein>
<dbReference type="SMART" id="SM01389">
    <property type="entry name" value="Spt4"/>
    <property type="match status" value="1"/>
</dbReference>
<sequence>MERANKSRNRACLNCAIILPSEKFKKEGCPNCPYLNLNKGRNTEAATSNIFSGQIYLLNPSKSWIAKWQRNKDCAPGFYAITVDGDLPDEFILAVEKQGMEYINRTHSFSL</sequence>
<dbReference type="PIRSF" id="PIRSF025023">
    <property type="entry name" value="Spt4"/>
    <property type="match status" value="1"/>
</dbReference>
<dbReference type="InterPro" id="IPR038510">
    <property type="entry name" value="Spt4_sf"/>
</dbReference>
<dbReference type="OrthoDB" id="248751at2759"/>
<name>A0A1W0E4R5_9MICR</name>
<dbReference type="Proteomes" id="UP000192758">
    <property type="component" value="Unassembled WGS sequence"/>
</dbReference>
<dbReference type="GO" id="GO:2001209">
    <property type="term" value="P:positive regulation of transcription elongation by RNA polymerase I"/>
    <property type="evidence" value="ECO:0007669"/>
    <property type="project" value="EnsemblFungi"/>
</dbReference>
<comment type="similarity">
    <text evidence="2 6">Belongs to the SPT4 family.</text>
</comment>
<evidence type="ECO:0000256" key="1">
    <source>
        <dbReference type="ARBA" id="ARBA00004123"/>
    </source>
</evidence>
<dbReference type="SUPFAM" id="SSF63393">
    <property type="entry name" value="RNA polymerase subunits"/>
    <property type="match status" value="1"/>
</dbReference>
<dbReference type="GO" id="GO:0031934">
    <property type="term" value="C:mating-type region heterochromatin"/>
    <property type="evidence" value="ECO:0007669"/>
    <property type="project" value="EnsemblFungi"/>
</dbReference>
<evidence type="ECO:0000256" key="4">
    <source>
        <dbReference type="ARBA" id="ARBA00023163"/>
    </source>
</evidence>
<comment type="subcellular location">
    <subcellularLocation>
        <location evidence="1 6">Nucleus</location>
    </subcellularLocation>
</comment>
<dbReference type="AlphaFoldDB" id="A0A1W0E4R5"/>
<organism evidence="8 9">
    <name type="scientific">Ecytonucleospora hepatopenaei</name>
    <dbReference type="NCBI Taxonomy" id="646526"/>
    <lineage>
        <taxon>Eukaryota</taxon>
        <taxon>Fungi</taxon>
        <taxon>Fungi incertae sedis</taxon>
        <taxon>Microsporidia</taxon>
        <taxon>Enterocytozoonidae</taxon>
        <taxon>Ecytonucleospora</taxon>
    </lineage>
</organism>
<dbReference type="GO" id="GO:0044877">
    <property type="term" value="F:protein-containing complex binding"/>
    <property type="evidence" value="ECO:0007669"/>
    <property type="project" value="EnsemblFungi"/>
</dbReference>
<reference evidence="8 9" key="1">
    <citation type="journal article" date="2017" name="Environ. Microbiol.">
        <title>Decay of the glycolytic pathway and adaptation to intranuclear parasitism within Enterocytozoonidae microsporidia.</title>
        <authorList>
            <person name="Wiredu Boakye D."/>
            <person name="Jaroenlak P."/>
            <person name="Prachumwat A."/>
            <person name="Williams T.A."/>
            <person name="Bateman K.S."/>
            <person name="Itsathitphaisarn O."/>
            <person name="Sritunyalucksana K."/>
            <person name="Paszkiewicz K.H."/>
            <person name="Moore K.A."/>
            <person name="Stentiford G.D."/>
            <person name="Williams B.A."/>
        </authorList>
    </citation>
    <scope>NUCLEOTIDE SEQUENCE [LARGE SCALE GENOMIC DNA]</scope>
    <source>
        <strain evidence="8 9">TH1</strain>
    </source>
</reference>
<dbReference type="Gene3D" id="3.30.40.210">
    <property type="match status" value="1"/>
</dbReference>
<dbReference type="GO" id="GO:0010507">
    <property type="term" value="P:negative regulation of autophagy"/>
    <property type="evidence" value="ECO:0007669"/>
    <property type="project" value="EnsemblFungi"/>
</dbReference>
<dbReference type="InterPro" id="IPR022800">
    <property type="entry name" value="Spt4/RpoE2_Znf"/>
</dbReference>
<dbReference type="GO" id="GO:0000993">
    <property type="term" value="F:RNA polymerase II complex binding"/>
    <property type="evidence" value="ECO:0007669"/>
    <property type="project" value="EnsemblFungi"/>
</dbReference>
<feature type="domain" description="Spt4/RpoE2 zinc finger" evidence="7">
    <location>
        <begin position="9"/>
        <end position="84"/>
    </location>
</feature>
<evidence type="ECO:0000256" key="6">
    <source>
        <dbReference type="PIRNR" id="PIRNR025023"/>
    </source>
</evidence>
<evidence type="ECO:0000256" key="3">
    <source>
        <dbReference type="ARBA" id="ARBA00020182"/>
    </source>
</evidence>
<dbReference type="GO" id="GO:0032044">
    <property type="term" value="C:DSIF complex"/>
    <property type="evidence" value="ECO:0007669"/>
    <property type="project" value="EnsemblFungi"/>
</dbReference>
<dbReference type="GO" id="GO:2000232">
    <property type="term" value="P:regulation of rRNA processing"/>
    <property type="evidence" value="ECO:0007669"/>
    <property type="project" value="EnsemblFungi"/>
</dbReference>
<evidence type="ECO:0000256" key="2">
    <source>
        <dbReference type="ARBA" id="ARBA00010464"/>
    </source>
</evidence>
<gene>
    <name evidence="8" type="primary">SPT4</name>
    <name evidence="8" type="ORF">EHP00_835</name>
</gene>
<dbReference type="PANTHER" id="PTHR12882:SF1">
    <property type="entry name" value="TRANSCRIPTION ELONGATION FACTOR SPT4"/>
    <property type="match status" value="1"/>
</dbReference>
<dbReference type="InterPro" id="IPR009287">
    <property type="entry name" value="Spt4"/>
</dbReference>
<proteinExistence type="inferred from homology"/>
<dbReference type="GO" id="GO:0003727">
    <property type="term" value="F:single-stranded RNA binding"/>
    <property type="evidence" value="ECO:0007669"/>
    <property type="project" value="EnsemblFungi"/>
</dbReference>
<evidence type="ECO:0000259" key="7">
    <source>
        <dbReference type="SMART" id="SM01389"/>
    </source>
</evidence>
<dbReference type="GO" id="GO:0140673">
    <property type="term" value="P:transcription elongation-coupled chromatin remodeling"/>
    <property type="evidence" value="ECO:0007669"/>
    <property type="project" value="InterPro"/>
</dbReference>
<dbReference type="InterPro" id="IPR029040">
    <property type="entry name" value="RPABC4/Spt4"/>
</dbReference>
<dbReference type="GO" id="GO:0008270">
    <property type="term" value="F:zinc ion binding"/>
    <property type="evidence" value="ECO:0007669"/>
    <property type="project" value="InterPro"/>
</dbReference>
<dbReference type="GO" id="GO:2001208">
    <property type="term" value="P:negative regulation of transcription elongation by RNA polymerase I"/>
    <property type="evidence" value="ECO:0007669"/>
    <property type="project" value="EnsemblFungi"/>
</dbReference>
<dbReference type="EMBL" id="MNPJ01000021">
    <property type="protein sequence ID" value="OQS54192.1"/>
    <property type="molecule type" value="Genomic_DNA"/>
</dbReference>
<dbReference type="GO" id="GO:0000182">
    <property type="term" value="F:rDNA binding"/>
    <property type="evidence" value="ECO:0007669"/>
    <property type="project" value="EnsemblFungi"/>
</dbReference>
<dbReference type="GO" id="GO:0008298">
    <property type="term" value="P:intracellular mRNA localization"/>
    <property type="evidence" value="ECO:0007669"/>
    <property type="project" value="EnsemblFungi"/>
</dbReference>
<dbReference type="GO" id="GO:0032968">
    <property type="term" value="P:positive regulation of transcription elongation by RNA polymerase II"/>
    <property type="evidence" value="ECO:0007669"/>
    <property type="project" value="EnsemblFungi"/>
</dbReference>
<evidence type="ECO:0000313" key="9">
    <source>
        <dbReference type="Proteomes" id="UP000192758"/>
    </source>
</evidence>
<dbReference type="GO" id="GO:0090262">
    <property type="term" value="P:regulation of transcription-coupled nucleotide-excision repair"/>
    <property type="evidence" value="ECO:0007669"/>
    <property type="project" value="EnsemblFungi"/>
</dbReference>
<evidence type="ECO:0000313" key="8">
    <source>
        <dbReference type="EMBL" id="OQS54192.1"/>
    </source>
</evidence>
<dbReference type="GO" id="GO:0000776">
    <property type="term" value="C:kinetochore"/>
    <property type="evidence" value="ECO:0007669"/>
    <property type="project" value="EnsemblFungi"/>
</dbReference>
<accession>A0A1W0E4R5</accession>
<comment type="function">
    <text evidence="6">The SPT4-SPT5 complex mediates both activation and inhibition of transcription elongation, and plays a role in pre-mRNA processing. This complex seems to be important for the stability of the RNA polymerase II elongation machinery on the chromatin template but not for the inherent ability of this machinery to translocate down the gene.</text>
</comment>
<evidence type="ECO:0000256" key="5">
    <source>
        <dbReference type="ARBA" id="ARBA00023242"/>
    </source>
</evidence>
<dbReference type="GO" id="GO:0033553">
    <property type="term" value="C:rDNA heterochromatin"/>
    <property type="evidence" value="ECO:0007669"/>
    <property type="project" value="EnsemblFungi"/>
</dbReference>
<keyword evidence="9" id="KW-1185">Reference proteome</keyword>
<comment type="caution">
    <text evidence="8">The sequence shown here is derived from an EMBL/GenBank/DDBJ whole genome shotgun (WGS) entry which is preliminary data.</text>
</comment>
<keyword evidence="4 6" id="KW-0804">Transcription</keyword>
<dbReference type="VEuPathDB" id="MicrosporidiaDB:EHP00_835"/>
<keyword evidence="5 6" id="KW-0539">Nucleus</keyword>
<dbReference type="PANTHER" id="PTHR12882">
    <property type="entry name" value="SUPPRESSOR OF TY 4"/>
    <property type="match status" value="1"/>
</dbReference>
<dbReference type="STRING" id="646526.A0A1W0E4R5"/>
<dbReference type="GO" id="GO:0031507">
    <property type="term" value="P:heterochromatin formation"/>
    <property type="evidence" value="ECO:0007669"/>
    <property type="project" value="EnsemblFungi"/>
</dbReference>
<dbReference type="Pfam" id="PF06093">
    <property type="entry name" value="Spt4"/>
    <property type="match status" value="1"/>
</dbReference>
<dbReference type="CDD" id="cd07973">
    <property type="entry name" value="Spt4"/>
    <property type="match status" value="1"/>
</dbReference>